<name>L1J802_GUITC</name>
<dbReference type="AlphaFoldDB" id="L1J802"/>
<reference evidence="2 4" key="1">
    <citation type="journal article" date="2012" name="Nature">
        <title>Algal genomes reveal evolutionary mosaicism and the fate of nucleomorphs.</title>
        <authorList>
            <consortium name="DOE Joint Genome Institute"/>
            <person name="Curtis B.A."/>
            <person name="Tanifuji G."/>
            <person name="Burki F."/>
            <person name="Gruber A."/>
            <person name="Irimia M."/>
            <person name="Maruyama S."/>
            <person name="Arias M.C."/>
            <person name="Ball S.G."/>
            <person name="Gile G.H."/>
            <person name="Hirakawa Y."/>
            <person name="Hopkins J.F."/>
            <person name="Kuo A."/>
            <person name="Rensing S.A."/>
            <person name="Schmutz J."/>
            <person name="Symeonidi A."/>
            <person name="Elias M."/>
            <person name="Eveleigh R.J."/>
            <person name="Herman E.K."/>
            <person name="Klute M.J."/>
            <person name="Nakayama T."/>
            <person name="Obornik M."/>
            <person name="Reyes-Prieto A."/>
            <person name="Armbrust E.V."/>
            <person name="Aves S.J."/>
            <person name="Beiko R.G."/>
            <person name="Coutinho P."/>
            <person name="Dacks J.B."/>
            <person name="Durnford D.G."/>
            <person name="Fast N.M."/>
            <person name="Green B.R."/>
            <person name="Grisdale C.J."/>
            <person name="Hempel F."/>
            <person name="Henrissat B."/>
            <person name="Hoppner M.P."/>
            <person name="Ishida K."/>
            <person name="Kim E."/>
            <person name="Koreny L."/>
            <person name="Kroth P.G."/>
            <person name="Liu Y."/>
            <person name="Malik S.B."/>
            <person name="Maier U.G."/>
            <person name="McRose D."/>
            <person name="Mock T."/>
            <person name="Neilson J.A."/>
            <person name="Onodera N.T."/>
            <person name="Poole A.M."/>
            <person name="Pritham E.J."/>
            <person name="Richards T.A."/>
            <person name="Rocap G."/>
            <person name="Roy S.W."/>
            <person name="Sarai C."/>
            <person name="Schaack S."/>
            <person name="Shirato S."/>
            <person name="Slamovits C.H."/>
            <person name="Spencer D.F."/>
            <person name="Suzuki S."/>
            <person name="Worden A.Z."/>
            <person name="Zauner S."/>
            <person name="Barry K."/>
            <person name="Bell C."/>
            <person name="Bharti A.K."/>
            <person name="Crow J.A."/>
            <person name="Grimwood J."/>
            <person name="Kramer R."/>
            <person name="Lindquist E."/>
            <person name="Lucas S."/>
            <person name="Salamov A."/>
            <person name="McFadden G.I."/>
            <person name="Lane C.E."/>
            <person name="Keeling P.J."/>
            <person name="Gray M.W."/>
            <person name="Grigoriev I.V."/>
            <person name="Archibald J.M."/>
        </authorList>
    </citation>
    <scope>NUCLEOTIDE SEQUENCE</scope>
    <source>
        <strain evidence="2 4">CCMP2712</strain>
    </source>
</reference>
<dbReference type="PaxDb" id="55529-EKX44457"/>
<protein>
    <submittedName>
        <fullName evidence="2 3">Uncharacterized protein</fullName>
    </submittedName>
</protein>
<dbReference type="RefSeq" id="XP_005831437.1">
    <property type="nucleotide sequence ID" value="XM_005831380.1"/>
</dbReference>
<keyword evidence="4" id="KW-1185">Reference proteome</keyword>
<dbReference type="EnsemblProtists" id="EKX44457">
    <property type="protein sequence ID" value="EKX44457"/>
    <property type="gene ID" value="GUITHDRAFT_109580"/>
</dbReference>
<evidence type="ECO:0000313" key="4">
    <source>
        <dbReference type="Proteomes" id="UP000011087"/>
    </source>
</evidence>
<feature type="compositionally biased region" description="Basic and acidic residues" evidence="1">
    <location>
        <begin position="264"/>
        <end position="278"/>
    </location>
</feature>
<feature type="compositionally biased region" description="Acidic residues" evidence="1">
    <location>
        <begin position="368"/>
        <end position="380"/>
    </location>
</feature>
<accession>L1J802</accession>
<feature type="region of interest" description="Disordered" evidence="1">
    <location>
        <begin position="361"/>
        <end position="387"/>
    </location>
</feature>
<evidence type="ECO:0000313" key="3">
    <source>
        <dbReference type="EnsemblProtists" id="EKX44457"/>
    </source>
</evidence>
<dbReference type="KEGG" id="gtt:GUITHDRAFT_109580"/>
<dbReference type="Proteomes" id="UP000011087">
    <property type="component" value="Unassembled WGS sequence"/>
</dbReference>
<dbReference type="EMBL" id="JH993004">
    <property type="protein sequence ID" value="EKX44457.1"/>
    <property type="molecule type" value="Genomic_DNA"/>
</dbReference>
<feature type="region of interest" description="Disordered" evidence="1">
    <location>
        <begin position="264"/>
        <end position="291"/>
    </location>
</feature>
<proteinExistence type="predicted"/>
<feature type="region of interest" description="Disordered" evidence="1">
    <location>
        <begin position="70"/>
        <end position="99"/>
    </location>
</feature>
<reference evidence="4" key="2">
    <citation type="submission" date="2012-11" db="EMBL/GenBank/DDBJ databases">
        <authorList>
            <person name="Kuo A."/>
            <person name="Curtis B.A."/>
            <person name="Tanifuji G."/>
            <person name="Burki F."/>
            <person name="Gruber A."/>
            <person name="Irimia M."/>
            <person name="Maruyama S."/>
            <person name="Arias M.C."/>
            <person name="Ball S.G."/>
            <person name="Gile G.H."/>
            <person name="Hirakawa Y."/>
            <person name="Hopkins J.F."/>
            <person name="Rensing S.A."/>
            <person name="Schmutz J."/>
            <person name="Symeonidi A."/>
            <person name="Elias M."/>
            <person name="Eveleigh R.J."/>
            <person name="Herman E.K."/>
            <person name="Klute M.J."/>
            <person name="Nakayama T."/>
            <person name="Obornik M."/>
            <person name="Reyes-Prieto A."/>
            <person name="Armbrust E.V."/>
            <person name="Aves S.J."/>
            <person name="Beiko R.G."/>
            <person name="Coutinho P."/>
            <person name="Dacks J.B."/>
            <person name="Durnford D.G."/>
            <person name="Fast N.M."/>
            <person name="Green B.R."/>
            <person name="Grisdale C."/>
            <person name="Hempe F."/>
            <person name="Henrissat B."/>
            <person name="Hoppner M.P."/>
            <person name="Ishida K.-I."/>
            <person name="Kim E."/>
            <person name="Koreny L."/>
            <person name="Kroth P.G."/>
            <person name="Liu Y."/>
            <person name="Malik S.-B."/>
            <person name="Maier U.G."/>
            <person name="McRose D."/>
            <person name="Mock T."/>
            <person name="Neilson J.A."/>
            <person name="Onodera N.T."/>
            <person name="Poole A.M."/>
            <person name="Pritham E.J."/>
            <person name="Richards T.A."/>
            <person name="Rocap G."/>
            <person name="Roy S.W."/>
            <person name="Sarai C."/>
            <person name="Schaack S."/>
            <person name="Shirato S."/>
            <person name="Slamovits C.H."/>
            <person name="Spencer D.F."/>
            <person name="Suzuki S."/>
            <person name="Worden A.Z."/>
            <person name="Zauner S."/>
            <person name="Barry K."/>
            <person name="Bell C."/>
            <person name="Bharti A.K."/>
            <person name="Crow J.A."/>
            <person name="Grimwood J."/>
            <person name="Kramer R."/>
            <person name="Lindquist E."/>
            <person name="Lucas S."/>
            <person name="Salamov A."/>
            <person name="McFadden G.I."/>
            <person name="Lane C.E."/>
            <person name="Keeling P.J."/>
            <person name="Gray M.W."/>
            <person name="Grigoriev I.V."/>
            <person name="Archibald J.M."/>
        </authorList>
    </citation>
    <scope>NUCLEOTIDE SEQUENCE</scope>
    <source>
        <strain evidence="4">CCMP2712</strain>
    </source>
</reference>
<evidence type="ECO:0000313" key="2">
    <source>
        <dbReference type="EMBL" id="EKX44457.1"/>
    </source>
</evidence>
<gene>
    <name evidence="2" type="ORF">GUITHDRAFT_109580</name>
</gene>
<organism evidence="2">
    <name type="scientific">Guillardia theta (strain CCMP2712)</name>
    <name type="common">Cryptophyte</name>
    <dbReference type="NCBI Taxonomy" id="905079"/>
    <lineage>
        <taxon>Eukaryota</taxon>
        <taxon>Cryptophyceae</taxon>
        <taxon>Pyrenomonadales</taxon>
        <taxon>Geminigeraceae</taxon>
        <taxon>Guillardia</taxon>
    </lineage>
</organism>
<dbReference type="HOGENOM" id="CLU_684169_0_0_1"/>
<reference evidence="3" key="3">
    <citation type="submission" date="2016-03" db="UniProtKB">
        <authorList>
            <consortium name="EnsemblProtists"/>
        </authorList>
    </citation>
    <scope>IDENTIFICATION</scope>
</reference>
<sequence>MVDQRFGMTAPEAVDGQVGNEPVESNMAAASKGGGENMAAMWDETMVVSDKILRMREIRRRVELVQNSLKSAATTAKEPAVAEAQEQGPPREEQGAPSLWRGSEHGLMCRREEVHQEHVSQKLMPRKSGSAILERLNSLQREMVALRTSTQATRTLLQLRMDMDGIVGGTSETLQEQSNRIKSLIESHMSDIETKEEAGWMDSRKADGVNEGETEAAKSRSEFVRQVANDNFSIMYGKNMRLEMSSAVQSIVLSEIDGHNRAEDLISESRKRETDSRSDGGGWEPEGSYFPVLPEEGQDFDTMHTKQVFELSRNVGLRIARTISQADAAHKNRIKEISALQQRRAAILLEMAEKYMHEDVKMGVESSSSDETEYVEDEDQEPFRKEERDFNIILSASKAQQKY</sequence>
<dbReference type="GeneID" id="17301124"/>
<evidence type="ECO:0000256" key="1">
    <source>
        <dbReference type="SAM" id="MobiDB-lite"/>
    </source>
</evidence>